<feature type="region of interest" description="Disordered" evidence="2">
    <location>
        <begin position="65"/>
        <end position="106"/>
    </location>
</feature>
<accession>A0A9P4U290</accession>
<protein>
    <submittedName>
        <fullName evidence="3">Uncharacterized protein</fullName>
    </submittedName>
</protein>
<feature type="compositionally biased region" description="Polar residues" evidence="2">
    <location>
        <begin position="1"/>
        <end position="15"/>
    </location>
</feature>
<evidence type="ECO:0000256" key="1">
    <source>
        <dbReference type="SAM" id="Coils"/>
    </source>
</evidence>
<dbReference type="EMBL" id="MU007017">
    <property type="protein sequence ID" value="KAF2434316.1"/>
    <property type="molecule type" value="Genomic_DNA"/>
</dbReference>
<evidence type="ECO:0000256" key="2">
    <source>
        <dbReference type="SAM" id="MobiDB-lite"/>
    </source>
</evidence>
<evidence type="ECO:0000313" key="3">
    <source>
        <dbReference type="EMBL" id="KAF2434316.1"/>
    </source>
</evidence>
<keyword evidence="1" id="KW-0175">Coiled coil</keyword>
<organism evidence="3 4">
    <name type="scientific">Tothia fuscella</name>
    <dbReference type="NCBI Taxonomy" id="1048955"/>
    <lineage>
        <taxon>Eukaryota</taxon>
        <taxon>Fungi</taxon>
        <taxon>Dikarya</taxon>
        <taxon>Ascomycota</taxon>
        <taxon>Pezizomycotina</taxon>
        <taxon>Dothideomycetes</taxon>
        <taxon>Pleosporomycetidae</taxon>
        <taxon>Venturiales</taxon>
        <taxon>Cylindrosympodiaceae</taxon>
        <taxon>Tothia</taxon>
    </lineage>
</organism>
<feature type="compositionally biased region" description="Low complexity" evidence="2">
    <location>
        <begin position="86"/>
        <end position="97"/>
    </location>
</feature>
<gene>
    <name evidence="3" type="ORF">EJ08DRAFT_500250</name>
</gene>
<feature type="coiled-coil region" evidence="1">
    <location>
        <begin position="330"/>
        <end position="371"/>
    </location>
</feature>
<dbReference type="OrthoDB" id="3905365at2759"/>
<sequence>MTDANGSTPQSSNDANGPKIAKDRNCPFCGQAFTSSSLGRHLDLYIKPKNAKPEDGIHNVEEIKRMRGNITRRQSRISGGGKRDSSTPAPSSVAGSVAGRGGNDGANATVRQILENAATQQAKSPSMVTQFGKEGTGIRINKLGWESTGVINDLPPRLEPRPEGRRDMPRHQLLKSDLDQRQKVAEELENGRAAELALQEVLGSVRDASTWYSGRGLFEFDFFALNFPTLCLRILPAPTTIFSPTPFPTPDSWSIDPPTQIQYDALIRTVEDRGRVAHKQWQARPSSTASDTTAQLPQELSNLTRIYTHITEAFNHWDGLSDEQRRETWQLETLRNYTRAEEERKEAQNAITSLRRQIDHLSQSLERANAAWPGANPQQFSQYSPLTSLRLSNEQMQELCKQGVDFSGWDYARLIDKWKLILREERNSANGLGGQRALPDISQPPR</sequence>
<evidence type="ECO:0000313" key="4">
    <source>
        <dbReference type="Proteomes" id="UP000800235"/>
    </source>
</evidence>
<reference evidence="3" key="1">
    <citation type="journal article" date="2020" name="Stud. Mycol.">
        <title>101 Dothideomycetes genomes: a test case for predicting lifestyles and emergence of pathogens.</title>
        <authorList>
            <person name="Haridas S."/>
            <person name="Albert R."/>
            <person name="Binder M."/>
            <person name="Bloem J."/>
            <person name="Labutti K."/>
            <person name="Salamov A."/>
            <person name="Andreopoulos B."/>
            <person name="Baker S."/>
            <person name="Barry K."/>
            <person name="Bills G."/>
            <person name="Bluhm B."/>
            <person name="Cannon C."/>
            <person name="Castanera R."/>
            <person name="Culley D."/>
            <person name="Daum C."/>
            <person name="Ezra D."/>
            <person name="Gonzalez J."/>
            <person name="Henrissat B."/>
            <person name="Kuo A."/>
            <person name="Liang C."/>
            <person name="Lipzen A."/>
            <person name="Lutzoni F."/>
            <person name="Magnuson J."/>
            <person name="Mondo S."/>
            <person name="Nolan M."/>
            <person name="Ohm R."/>
            <person name="Pangilinan J."/>
            <person name="Park H.-J."/>
            <person name="Ramirez L."/>
            <person name="Alfaro M."/>
            <person name="Sun H."/>
            <person name="Tritt A."/>
            <person name="Yoshinaga Y."/>
            <person name="Zwiers L.-H."/>
            <person name="Turgeon B."/>
            <person name="Goodwin S."/>
            <person name="Spatafora J."/>
            <person name="Crous P."/>
            <person name="Grigoriev I."/>
        </authorList>
    </citation>
    <scope>NUCLEOTIDE SEQUENCE</scope>
    <source>
        <strain evidence="3">CBS 130266</strain>
    </source>
</reference>
<dbReference type="Proteomes" id="UP000800235">
    <property type="component" value="Unassembled WGS sequence"/>
</dbReference>
<name>A0A9P4U290_9PEZI</name>
<keyword evidence="4" id="KW-1185">Reference proteome</keyword>
<proteinExistence type="predicted"/>
<comment type="caution">
    <text evidence="3">The sequence shown here is derived from an EMBL/GenBank/DDBJ whole genome shotgun (WGS) entry which is preliminary data.</text>
</comment>
<feature type="region of interest" description="Disordered" evidence="2">
    <location>
        <begin position="1"/>
        <end position="25"/>
    </location>
</feature>
<dbReference type="AlphaFoldDB" id="A0A9P4U290"/>